<sequence length="110" mass="12748">MSLLKELKELLTEEPWSDELPDGWKVIEDGDWTDSHKSESKTDIVQHTESGKFFRVDFYRTGDYWQGYETEFSDAVEVEPYEKVITAYREVKLLDVVVPAMSVAKAATHE</sequence>
<dbReference type="EMBL" id="OY978816">
    <property type="protein sequence ID" value="CAK6596764.1"/>
    <property type="molecule type" value="Genomic_DNA"/>
</dbReference>
<name>A0AAV1MF49_9CAUD</name>
<reference evidence="1 2" key="1">
    <citation type="submission" date="2023-10" db="EMBL/GenBank/DDBJ databases">
        <authorList>
            <person name="Robby Concha-Eloko"/>
            <person name="Pilar Barberan- Martinez"/>
            <person name="Rafael Sanjuan"/>
            <person name="Pilar Domingo-Calap"/>
        </authorList>
    </citation>
    <scope>NUCLEOTIDE SEQUENCE [LARGE SCALE GENOMIC DNA]</scope>
</reference>
<keyword evidence="2" id="KW-1185">Reference proteome</keyword>
<evidence type="ECO:0000313" key="2">
    <source>
        <dbReference type="Proteomes" id="UP001497510"/>
    </source>
</evidence>
<evidence type="ECO:0000313" key="1">
    <source>
        <dbReference type="EMBL" id="CAK6596764.1"/>
    </source>
</evidence>
<proteinExistence type="predicted"/>
<dbReference type="Proteomes" id="UP001497510">
    <property type="component" value="Chromosome"/>
</dbReference>
<protein>
    <submittedName>
        <fullName evidence="1">Ribonucleotide reductase</fullName>
    </submittedName>
</protein>
<gene>
    <name evidence="1" type="ORF">K12P11_LOCUS32</name>
</gene>
<accession>A0AAV1MF49</accession>
<organism evidence="1 2">
    <name type="scientific">Klebsiella phage vB_Kpn_K12P1.1</name>
    <dbReference type="NCBI Taxonomy" id="3071627"/>
    <lineage>
        <taxon>Viruses</taxon>
        <taxon>Duplodnaviria</taxon>
        <taxon>Heunggongvirae</taxon>
        <taxon>Uroviricota</taxon>
        <taxon>Caudoviricetes</taxon>
        <taxon>Autographivirales</taxon>
        <taxon>Autotranscriptaviridae</taxon>
        <taxon>Studiervirinae</taxon>
        <taxon>Apdecimavirus</taxon>
        <taxon>Apdecimavirus K12P11</taxon>
    </lineage>
</organism>